<feature type="domain" description="Dof-type" evidence="11">
    <location>
        <begin position="22"/>
        <end position="76"/>
    </location>
</feature>
<dbReference type="PROSITE" id="PS50884">
    <property type="entry name" value="ZF_DOF_2"/>
    <property type="match status" value="1"/>
</dbReference>
<evidence type="ECO:0000256" key="4">
    <source>
        <dbReference type="ARBA" id="ARBA00023015"/>
    </source>
</evidence>
<keyword evidence="1 9" id="KW-0479">Metal-binding</keyword>
<protein>
    <recommendedName>
        <fullName evidence="9">Dof zinc finger protein</fullName>
    </recommendedName>
</protein>
<evidence type="ECO:0000256" key="5">
    <source>
        <dbReference type="ARBA" id="ARBA00023125"/>
    </source>
</evidence>
<dbReference type="GO" id="GO:0005634">
    <property type="term" value="C:nucleus"/>
    <property type="evidence" value="ECO:0007669"/>
    <property type="project" value="UniProtKB-SubCell"/>
</dbReference>
<organism evidence="12 13">
    <name type="scientific">Cardamine amara subsp. amara</name>
    <dbReference type="NCBI Taxonomy" id="228776"/>
    <lineage>
        <taxon>Eukaryota</taxon>
        <taxon>Viridiplantae</taxon>
        <taxon>Streptophyta</taxon>
        <taxon>Embryophyta</taxon>
        <taxon>Tracheophyta</taxon>
        <taxon>Spermatophyta</taxon>
        <taxon>Magnoliopsida</taxon>
        <taxon>eudicotyledons</taxon>
        <taxon>Gunneridae</taxon>
        <taxon>Pentapetalae</taxon>
        <taxon>rosids</taxon>
        <taxon>malvids</taxon>
        <taxon>Brassicales</taxon>
        <taxon>Brassicaceae</taxon>
        <taxon>Cardamineae</taxon>
        <taxon>Cardamine</taxon>
    </lineage>
</organism>
<feature type="compositionally biased region" description="Basic and acidic residues" evidence="10">
    <location>
        <begin position="8"/>
        <end position="20"/>
    </location>
</feature>
<evidence type="ECO:0000256" key="7">
    <source>
        <dbReference type="ARBA" id="ARBA00023242"/>
    </source>
</evidence>
<dbReference type="GO" id="GO:0003677">
    <property type="term" value="F:DNA binding"/>
    <property type="evidence" value="ECO:0007669"/>
    <property type="project" value="UniProtKB-UniRule"/>
</dbReference>
<dbReference type="PANTHER" id="PTHR31992">
    <property type="entry name" value="DOF ZINC FINGER PROTEIN DOF1.4-RELATED"/>
    <property type="match status" value="1"/>
</dbReference>
<reference evidence="12 13" key="1">
    <citation type="submission" date="2024-04" db="EMBL/GenBank/DDBJ databases">
        <title>Genome assembly C_amara_ONT_v2.</title>
        <authorList>
            <person name="Yant L."/>
            <person name="Moore C."/>
            <person name="Slenker M."/>
        </authorList>
    </citation>
    <scope>NUCLEOTIDE SEQUENCE [LARGE SCALE GENOMIC DNA]</scope>
    <source>
        <tissue evidence="12">Leaf</tissue>
    </source>
</reference>
<proteinExistence type="predicted"/>
<dbReference type="Proteomes" id="UP001558713">
    <property type="component" value="Unassembled WGS sequence"/>
</dbReference>
<name>A0ABD1AC03_CARAN</name>
<evidence type="ECO:0000256" key="10">
    <source>
        <dbReference type="SAM" id="MobiDB-lite"/>
    </source>
</evidence>
<dbReference type="EMBL" id="JBANAX010000540">
    <property type="protein sequence ID" value="KAL1204328.1"/>
    <property type="molecule type" value="Genomic_DNA"/>
</dbReference>
<evidence type="ECO:0000256" key="3">
    <source>
        <dbReference type="ARBA" id="ARBA00022833"/>
    </source>
</evidence>
<dbReference type="InterPro" id="IPR003851">
    <property type="entry name" value="Znf_Dof"/>
</dbReference>
<comment type="function">
    <text evidence="9">Transcription factor that binds specifically to a 5'-AA[AG]G-3' consensus core sequence.</text>
</comment>
<dbReference type="PROSITE" id="PS01361">
    <property type="entry name" value="ZF_DOF_1"/>
    <property type="match status" value="1"/>
</dbReference>
<dbReference type="GO" id="GO:0008270">
    <property type="term" value="F:zinc ion binding"/>
    <property type="evidence" value="ECO:0007669"/>
    <property type="project" value="UniProtKB-KW"/>
</dbReference>
<keyword evidence="2 8" id="KW-0863">Zinc-finger</keyword>
<feature type="region of interest" description="Disordered" evidence="10">
    <location>
        <begin position="1"/>
        <end position="21"/>
    </location>
</feature>
<sequence>MDNLTVSAKEDNQVNEEKHPPRVCPRCDSNNTKFCYYNNYSVSQPRYFCKNCRRYWTHGGALRNIPIGGSSRKPKRPKVDQSSVSQMVSIENQTVNHQPFLHVQENNEFSGSFGGSSSFVVGNPFSPLSEIHGVANVSPNQTFRPVDCLNFSDTSFQQYYDVGSNDLIGNPLINQSIGVYVDNSNDYHINQVDQHKWNHNFNNTMDIINHKASTSGNIASPRTEMNKNNNGTNNCLFRSSSYLLEKYGL</sequence>
<comment type="subcellular location">
    <subcellularLocation>
        <location evidence="8 9">Nucleus</location>
    </subcellularLocation>
</comment>
<keyword evidence="7 8" id="KW-0539">Nucleus</keyword>
<evidence type="ECO:0000259" key="11">
    <source>
        <dbReference type="PROSITE" id="PS50884"/>
    </source>
</evidence>
<evidence type="ECO:0000313" key="12">
    <source>
        <dbReference type="EMBL" id="KAL1204328.1"/>
    </source>
</evidence>
<keyword evidence="4 9" id="KW-0805">Transcription regulation</keyword>
<evidence type="ECO:0000256" key="8">
    <source>
        <dbReference type="PROSITE-ProRule" id="PRU00071"/>
    </source>
</evidence>
<evidence type="ECO:0000256" key="6">
    <source>
        <dbReference type="ARBA" id="ARBA00023163"/>
    </source>
</evidence>
<keyword evidence="5 8" id="KW-0238">DNA-binding</keyword>
<dbReference type="PANTHER" id="PTHR31992:SF126">
    <property type="entry name" value="DOF ZINC FINGER PROTEIN DOF4.2-RELATED"/>
    <property type="match status" value="1"/>
</dbReference>
<evidence type="ECO:0000256" key="2">
    <source>
        <dbReference type="ARBA" id="ARBA00022771"/>
    </source>
</evidence>
<dbReference type="AlphaFoldDB" id="A0ABD1AC03"/>
<dbReference type="InterPro" id="IPR045174">
    <property type="entry name" value="Dof"/>
</dbReference>
<keyword evidence="3 9" id="KW-0862">Zinc</keyword>
<dbReference type="Pfam" id="PF02701">
    <property type="entry name" value="Zn_ribbon_Dof"/>
    <property type="match status" value="1"/>
</dbReference>
<evidence type="ECO:0000256" key="9">
    <source>
        <dbReference type="RuleBase" id="RU369094"/>
    </source>
</evidence>
<dbReference type="GO" id="GO:0003700">
    <property type="term" value="F:DNA-binding transcription factor activity"/>
    <property type="evidence" value="ECO:0007669"/>
    <property type="project" value="UniProtKB-UniRule"/>
</dbReference>
<comment type="caution">
    <text evidence="12">The sequence shown here is derived from an EMBL/GenBank/DDBJ whole genome shotgun (WGS) entry which is preliminary data.</text>
</comment>
<evidence type="ECO:0000256" key="1">
    <source>
        <dbReference type="ARBA" id="ARBA00022723"/>
    </source>
</evidence>
<keyword evidence="13" id="KW-1185">Reference proteome</keyword>
<accession>A0ABD1AC03</accession>
<evidence type="ECO:0000313" key="13">
    <source>
        <dbReference type="Proteomes" id="UP001558713"/>
    </source>
</evidence>
<keyword evidence="6 9" id="KW-0804">Transcription</keyword>
<gene>
    <name evidence="12" type="ORF">V5N11_011180</name>
</gene>